<dbReference type="InterPro" id="IPR050147">
    <property type="entry name" value="Ser/Thr_Dehydratase"/>
</dbReference>
<dbReference type="KEGG" id="eff:skT53_22370"/>
<dbReference type="Proteomes" id="UP000593802">
    <property type="component" value="Chromosome"/>
</dbReference>
<evidence type="ECO:0000313" key="6">
    <source>
        <dbReference type="Proteomes" id="UP000593802"/>
    </source>
</evidence>
<dbReference type="InterPro" id="IPR001926">
    <property type="entry name" value="TrpB-like_PALP"/>
</dbReference>
<dbReference type="GO" id="GO:0006565">
    <property type="term" value="P:L-serine catabolic process"/>
    <property type="evidence" value="ECO:0007669"/>
    <property type="project" value="TreeGrafter"/>
</dbReference>
<proteinExistence type="predicted"/>
<evidence type="ECO:0000313" key="5">
    <source>
        <dbReference type="EMBL" id="BCJ87252.1"/>
    </source>
</evidence>
<protein>
    <submittedName>
        <fullName evidence="5">Threonine synthase</fullName>
    </submittedName>
</protein>
<accession>A0A7I8DD98</accession>
<dbReference type="GO" id="GO:0030170">
    <property type="term" value="F:pyridoxal phosphate binding"/>
    <property type="evidence" value="ECO:0007669"/>
    <property type="project" value="InterPro"/>
</dbReference>
<gene>
    <name evidence="5" type="ORF">skT53_22370</name>
</gene>
<evidence type="ECO:0000259" key="4">
    <source>
        <dbReference type="Pfam" id="PF00291"/>
    </source>
</evidence>
<name>A0A7I8DD98_9BACL</name>
<dbReference type="Gene3D" id="3.40.50.1100">
    <property type="match status" value="2"/>
</dbReference>
<evidence type="ECO:0000256" key="3">
    <source>
        <dbReference type="ARBA" id="ARBA00023239"/>
    </source>
</evidence>
<dbReference type="Pfam" id="PF00291">
    <property type="entry name" value="PALP"/>
    <property type="match status" value="1"/>
</dbReference>
<dbReference type="RefSeq" id="WP_200757045.1">
    <property type="nucleotide sequence ID" value="NZ_AP023366.1"/>
</dbReference>
<dbReference type="SUPFAM" id="SSF53686">
    <property type="entry name" value="Tryptophan synthase beta subunit-like PLP-dependent enzymes"/>
    <property type="match status" value="1"/>
</dbReference>
<dbReference type="GO" id="GO:0009097">
    <property type="term" value="P:isoleucine biosynthetic process"/>
    <property type="evidence" value="ECO:0007669"/>
    <property type="project" value="TreeGrafter"/>
</dbReference>
<feature type="domain" description="Tryptophan synthase beta chain-like PALP" evidence="4">
    <location>
        <begin position="69"/>
        <end position="348"/>
    </location>
</feature>
<keyword evidence="2" id="KW-0663">Pyridoxal phosphate</keyword>
<dbReference type="GO" id="GO:0004794">
    <property type="term" value="F:threonine deaminase activity"/>
    <property type="evidence" value="ECO:0007669"/>
    <property type="project" value="TreeGrafter"/>
</dbReference>
<comment type="cofactor">
    <cofactor evidence="1">
        <name>pyridoxal 5'-phosphate</name>
        <dbReference type="ChEBI" id="CHEBI:597326"/>
    </cofactor>
</comment>
<dbReference type="InterPro" id="IPR036052">
    <property type="entry name" value="TrpB-like_PALP_sf"/>
</dbReference>
<dbReference type="GO" id="GO:0006567">
    <property type="term" value="P:L-threonine catabolic process"/>
    <property type="evidence" value="ECO:0007669"/>
    <property type="project" value="TreeGrafter"/>
</dbReference>
<evidence type="ECO:0000256" key="2">
    <source>
        <dbReference type="ARBA" id="ARBA00022898"/>
    </source>
</evidence>
<dbReference type="PANTHER" id="PTHR48078">
    <property type="entry name" value="THREONINE DEHYDRATASE, MITOCHONDRIAL-RELATED"/>
    <property type="match status" value="1"/>
</dbReference>
<evidence type="ECO:0000256" key="1">
    <source>
        <dbReference type="ARBA" id="ARBA00001933"/>
    </source>
</evidence>
<reference evidence="5 6" key="1">
    <citation type="submission" date="2020-08" db="EMBL/GenBank/DDBJ databases">
        <title>Complete Genome Sequence of Effusibacillus dendaii Strain skT53, Isolated from Farmland soil.</title>
        <authorList>
            <person name="Konishi T."/>
            <person name="Kawasaki H."/>
        </authorList>
    </citation>
    <scope>NUCLEOTIDE SEQUENCE [LARGE SCALE GENOMIC DNA]</scope>
    <source>
        <strain evidence="6">skT53</strain>
    </source>
</reference>
<organism evidence="5 6">
    <name type="scientific">Effusibacillus dendaii</name>
    <dbReference type="NCBI Taxonomy" id="2743772"/>
    <lineage>
        <taxon>Bacteria</taxon>
        <taxon>Bacillati</taxon>
        <taxon>Bacillota</taxon>
        <taxon>Bacilli</taxon>
        <taxon>Bacillales</taxon>
        <taxon>Alicyclobacillaceae</taxon>
        <taxon>Effusibacillus</taxon>
    </lineage>
</organism>
<keyword evidence="3" id="KW-0456">Lyase</keyword>
<sequence length="390" mass="42199">MDLQFECSDCGKKYDPKTFVWRCECGGLLDLEAFKIEFPIENIQQRSATLWRYKEALPFDPEYNAWQSITMGEGFTPLIQFRAESPGVLLKLDYIMPTLSFKDRGAAVLIAKAQELGATKVAADSSGNAGTSIAAYANRAGMACDIYVPESTSAKKIKQISAHGAKVHTIPGSREDTAAAAKSAVEKGDVFYASHVYNPFFYQGTKTYAFEIWEQLGGNVPEVLVIPVGNGTLVLGAYYGCKELLSLGLINRMPRFLAVQAEGCAPLAHAFESEKEVAEPVVNTGTEAEGIAIADPPRSRQILAAIRDTNGVIVTAPEKSIQSARLELAKQGFFVEPTTAATYAGFIEYVNHCLSGKMSSKHEPLFKSNPFASDAEKVVIPLCGAGLKAD</sequence>
<dbReference type="GO" id="GO:0003941">
    <property type="term" value="F:L-serine ammonia-lyase activity"/>
    <property type="evidence" value="ECO:0007669"/>
    <property type="project" value="TreeGrafter"/>
</dbReference>
<dbReference type="PROSITE" id="PS00165">
    <property type="entry name" value="DEHYDRATASE_SER_THR"/>
    <property type="match status" value="1"/>
</dbReference>
<dbReference type="PANTHER" id="PTHR48078:SF6">
    <property type="entry name" value="L-THREONINE DEHYDRATASE CATABOLIC TDCB"/>
    <property type="match status" value="1"/>
</dbReference>
<dbReference type="AlphaFoldDB" id="A0A7I8DD98"/>
<keyword evidence="6" id="KW-1185">Reference proteome</keyword>
<dbReference type="InterPro" id="IPR000634">
    <property type="entry name" value="Ser/Thr_deHydtase_PyrdxlP-BS"/>
</dbReference>
<dbReference type="CDD" id="cd01563">
    <property type="entry name" value="Thr-synth_1"/>
    <property type="match status" value="1"/>
</dbReference>
<dbReference type="EMBL" id="AP023366">
    <property type="protein sequence ID" value="BCJ87252.1"/>
    <property type="molecule type" value="Genomic_DNA"/>
</dbReference>